<dbReference type="SUPFAM" id="SSF63829">
    <property type="entry name" value="Calcium-dependent phosphotriesterase"/>
    <property type="match status" value="2"/>
</dbReference>
<dbReference type="PROSITE" id="PS50110">
    <property type="entry name" value="RESPONSE_REGULATORY"/>
    <property type="match status" value="1"/>
</dbReference>
<sequence precursor="true">MSRPRTCVLASCLLIATSVAAFAQSTARLIVDQWRVEDGLPQNTITSLAQDERGYLWIATRKGLARFDGAQFTPVTRVGTMDLGNLRLTAVLPDGDGVLWVSTYGSGVLRVAGGVVTRYGEAEGVPDDIVWDLYRDRQRRVWLASSSGARVFDGRRWQAPPLPADLAGDGVNAVFQARSGTMWFATSHHGAVSVDGTVVGRYSIEAGLPSPIATSVAETPDGAIWVTGARGVSRIDNGVVTTFGPDDGLPVERVLQVLVDRRGVVWMATHGGGLVRYDGAQFTAFRRSDGLSSDYLISLAEDRDGALWVGTLAGGLNRLAPAARELLDVRSGLPPFPVTTVSQVATTLDWWIGTYGGGLVSLRGGKLRTLTTRDGLPSNAITSVACDLDGSVWVGTNGGGAFRLQEGHVVEHLGPEVVGATLRTIEVSNEAVWFGGNGVVRYQKGVIRRFGKSDGLRSNEVRAIYALADRTWVGTYSGGLQSIERNGRIVSWGEREGLTNPFVTSLQHDRTGTLWIGTYGGGLFRLQHGKMSSITTRDGLPDDVVFDVLEDDAGRLWLTGTQGLAVVRIADVHARMDGRGGVLSVAQYGRAEGVPGTDGTDGNQPLSWLAKDGRLWFATVDGVVIFDPTEVADTPAAPAVSIDTVQVNKARVELSALVSPLPARSIDIAYSAPRLMGGRAVQYEYRLVGLDDAWVDAGAARTASFTNLSPGGYHFEVRARAHRGAPPGTARTLSFQVPARFYQTGWFLGLALTAMTLVIVGLVRLRIGHLRRHQQDLQRLVEERTAALRHEMQERERAERERRALDDRIQQAQRLESLGVLAGGVAHDFNNLLVGVLGEASLALADLPAGSSGRKHVERIERAALRASELTSQMLAYSGRGRFIVVPVALEELVEEVRELLGSIIPATVTVSHDFPRWLPMIAGDPSQLRQVVMNLLTNAAEATGRDGGQIRISAGTRTLRPGEAATTHQPGVLGLAPGDYVWLEVRDSGAGMDAETLDRIFDPFFTTKPAGRGLGLAAVQGIVRSHAGRILVTSEPAVGTTFTLLFPCMRNASDAPPRRTERGRERLAKPVVATSVEATHGTGVAGAVVAPHVLVVDDERLVRDVARVALRRTGHVVTEVPTGEEAVATFSERPGAFDVVVLDLTLPGIQGRAVLQAMREERPHLPIVLTSGYTAEEAGDLTASPSTVFLQKPWRPEQLVHCVRELMADAAARPVEPA</sequence>
<dbReference type="Gene3D" id="2.130.10.10">
    <property type="entry name" value="YVTN repeat-like/Quinoprotein amine dehydrogenase"/>
    <property type="match status" value="4"/>
</dbReference>
<dbReference type="Pfam" id="PF02518">
    <property type="entry name" value="HATPase_c"/>
    <property type="match status" value="1"/>
</dbReference>
<dbReference type="PROSITE" id="PS50109">
    <property type="entry name" value="HIS_KIN"/>
    <property type="match status" value="1"/>
</dbReference>
<feature type="modified residue" description="4-aspartylphosphate" evidence="4">
    <location>
        <position position="1144"/>
    </location>
</feature>
<dbReference type="EMBL" id="CP015136">
    <property type="protein sequence ID" value="AMY11431.1"/>
    <property type="molecule type" value="Genomic_DNA"/>
</dbReference>
<keyword evidence="3 4" id="KW-0597">Phosphoprotein</keyword>
<dbReference type="CDD" id="cd00156">
    <property type="entry name" value="REC"/>
    <property type="match status" value="1"/>
</dbReference>
<dbReference type="SMART" id="SM00388">
    <property type="entry name" value="HisKA"/>
    <property type="match status" value="1"/>
</dbReference>
<dbReference type="InterPro" id="IPR015943">
    <property type="entry name" value="WD40/YVTN_repeat-like_dom_sf"/>
</dbReference>
<evidence type="ECO:0000256" key="7">
    <source>
        <dbReference type="SAM" id="SignalP"/>
    </source>
</evidence>
<dbReference type="GO" id="GO:0000155">
    <property type="term" value="F:phosphorelay sensor kinase activity"/>
    <property type="evidence" value="ECO:0007669"/>
    <property type="project" value="InterPro"/>
</dbReference>
<proteinExistence type="predicted"/>
<evidence type="ECO:0000256" key="4">
    <source>
        <dbReference type="PROSITE-ProRule" id="PRU00169"/>
    </source>
</evidence>
<dbReference type="KEGG" id="abac:LuPra_04681"/>
<dbReference type="InterPro" id="IPR001789">
    <property type="entry name" value="Sig_transdc_resp-reg_receiver"/>
</dbReference>
<dbReference type="Gene3D" id="2.60.40.10">
    <property type="entry name" value="Immunoglobulins"/>
    <property type="match status" value="1"/>
</dbReference>
<dbReference type="Gene3D" id="1.10.287.130">
    <property type="match status" value="1"/>
</dbReference>
<evidence type="ECO:0000256" key="6">
    <source>
        <dbReference type="SAM" id="Phobius"/>
    </source>
</evidence>
<reference evidence="10 11" key="1">
    <citation type="journal article" date="2016" name="Genome Announc.">
        <title>First Complete Genome Sequence of a Subdivision 6 Acidobacterium Strain.</title>
        <authorList>
            <person name="Huang S."/>
            <person name="Vieira S."/>
            <person name="Bunk B."/>
            <person name="Riedel T."/>
            <person name="Sproer C."/>
            <person name="Overmann J."/>
        </authorList>
    </citation>
    <scope>NUCLEOTIDE SEQUENCE [LARGE SCALE GENOMIC DNA]</scope>
    <source>
        <strain evidence="11">DSM 100886 HEG_-6_39</strain>
    </source>
</reference>
<dbReference type="OrthoDB" id="127270at2"/>
<keyword evidence="5" id="KW-0175">Coiled coil</keyword>
<dbReference type="SMART" id="SM00448">
    <property type="entry name" value="REC"/>
    <property type="match status" value="1"/>
</dbReference>
<dbReference type="Gene3D" id="3.30.565.10">
    <property type="entry name" value="Histidine kinase-like ATPase, C-terminal domain"/>
    <property type="match status" value="1"/>
</dbReference>
<dbReference type="AlphaFoldDB" id="A0A143PSR5"/>
<feature type="transmembrane region" description="Helical" evidence="6">
    <location>
        <begin position="745"/>
        <end position="765"/>
    </location>
</feature>
<protein>
    <recommendedName>
        <fullName evidence="2">histidine kinase</fullName>
        <ecNumber evidence="2">2.7.13.3</ecNumber>
    </recommendedName>
</protein>
<evidence type="ECO:0000256" key="1">
    <source>
        <dbReference type="ARBA" id="ARBA00000085"/>
    </source>
</evidence>
<dbReference type="PRINTS" id="PR00344">
    <property type="entry name" value="BCTRLSENSOR"/>
</dbReference>
<feature type="domain" description="Response regulatory" evidence="9">
    <location>
        <begin position="1093"/>
        <end position="1208"/>
    </location>
</feature>
<evidence type="ECO:0000256" key="3">
    <source>
        <dbReference type="ARBA" id="ARBA00022553"/>
    </source>
</evidence>
<feature type="domain" description="Histidine kinase" evidence="8">
    <location>
        <begin position="824"/>
        <end position="1051"/>
    </location>
</feature>
<dbReference type="InterPro" id="IPR011006">
    <property type="entry name" value="CheY-like_superfamily"/>
</dbReference>
<evidence type="ECO:0000313" key="11">
    <source>
        <dbReference type="Proteomes" id="UP000076079"/>
    </source>
</evidence>
<feature type="signal peptide" evidence="7">
    <location>
        <begin position="1"/>
        <end position="23"/>
    </location>
</feature>
<keyword evidence="6" id="KW-1133">Transmembrane helix</keyword>
<accession>A0A143PSR5</accession>
<dbReference type="Pfam" id="PF07495">
    <property type="entry name" value="Y_Y_Y"/>
    <property type="match status" value="1"/>
</dbReference>
<keyword evidence="7" id="KW-0732">Signal</keyword>
<dbReference type="SUPFAM" id="SSF52172">
    <property type="entry name" value="CheY-like"/>
    <property type="match status" value="1"/>
</dbReference>
<comment type="catalytic activity">
    <reaction evidence="1">
        <text>ATP + protein L-histidine = ADP + protein N-phospho-L-histidine.</text>
        <dbReference type="EC" id="2.7.13.3"/>
    </reaction>
</comment>
<feature type="chain" id="PRO_5007511947" description="histidine kinase" evidence="7">
    <location>
        <begin position="24"/>
        <end position="1219"/>
    </location>
</feature>
<name>A0A143PSR5_LUTPR</name>
<dbReference type="Proteomes" id="UP000076079">
    <property type="component" value="Chromosome"/>
</dbReference>
<dbReference type="EC" id="2.7.13.3" evidence="2"/>
<dbReference type="InterPro" id="IPR003661">
    <property type="entry name" value="HisK_dim/P_dom"/>
</dbReference>
<keyword evidence="11" id="KW-1185">Reference proteome</keyword>
<dbReference type="PANTHER" id="PTHR43547">
    <property type="entry name" value="TWO-COMPONENT HISTIDINE KINASE"/>
    <property type="match status" value="1"/>
</dbReference>
<dbReference type="InterPro" id="IPR003594">
    <property type="entry name" value="HATPase_dom"/>
</dbReference>
<dbReference type="STRING" id="1855912.LuPra_04681"/>
<feature type="coiled-coil region" evidence="5">
    <location>
        <begin position="770"/>
        <end position="815"/>
    </location>
</feature>
<keyword evidence="6" id="KW-0472">Membrane</keyword>
<evidence type="ECO:0000259" key="9">
    <source>
        <dbReference type="PROSITE" id="PS50110"/>
    </source>
</evidence>
<dbReference type="Gene3D" id="3.40.50.2300">
    <property type="match status" value="1"/>
</dbReference>
<dbReference type="InterPro" id="IPR004358">
    <property type="entry name" value="Sig_transdc_His_kin-like_C"/>
</dbReference>
<dbReference type="SUPFAM" id="SSF55874">
    <property type="entry name" value="ATPase domain of HSP90 chaperone/DNA topoisomerase II/histidine kinase"/>
    <property type="match status" value="1"/>
</dbReference>
<dbReference type="SUPFAM" id="SSF47384">
    <property type="entry name" value="Homodimeric domain of signal transducing histidine kinase"/>
    <property type="match status" value="1"/>
</dbReference>
<dbReference type="Pfam" id="PF00072">
    <property type="entry name" value="Response_reg"/>
    <property type="match status" value="1"/>
</dbReference>
<evidence type="ECO:0000256" key="2">
    <source>
        <dbReference type="ARBA" id="ARBA00012438"/>
    </source>
</evidence>
<dbReference type="InterPro" id="IPR005467">
    <property type="entry name" value="His_kinase_dom"/>
</dbReference>
<dbReference type="InterPro" id="IPR013783">
    <property type="entry name" value="Ig-like_fold"/>
</dbReference>
<dbReference type="SMART" id="SM00387">
    <property type="entry name" value="HATPase_c"/>
    <property type="match status" value="1"/>
</dbReference>
<reference evidence="11" key="2">
    <citation type="submission" date="2016-04" db="EMBL/GenBank/DDBJ databases">
        <title>First Complete Genome Sequence of a Subdivision 6 Acidobacterium.</title>
        <authorList>
            <person name="Huang S."/>
            <person name="Vieira S."/>
            <person name="Bunk B."/>
            <person name="Riedel T."/>
            <person name="Sproeer C."/>
            <person name="Overmann J."/>
        </authorList>
    </citation>
    <scope>NUCLEOTIDE SEQUENCE [LARGE SCALE GENOMIC DNA]</scope>
    <source>
        <strain evidence="11">DSM 100886 HEG_-6_39</strain>
    </source>
</reference>
<dbReference type="InterPro" id="IPR011123">
    <property type="entry name" value="Y_Y_Y"/>
</dbReference>
<evidence type="ECO:0000259" key="8">
    <source>
        <dbReference type="PROSITE" id="PS50109"/>
    </source>
</evidence>
<evidence type="ECO:0000256" key="5">
    <source>
        <dbReference type="SAM" id="Coils"/>
    </source>
</evidence>
<dbReference type="PANTHER" id="PTHR43547:SF2">
    <property type="entry name" value="HYBRID SIGNAL TRANSDUCTION HISTIDINE KINASE C"/>
    <property type="match status" value="1"/>
</dbReference>
<dbReference type="InterPro" id="IPR036890">
    <property type="entry name" value="HATPase_C_sf"/>
</dbReference>
<dbReference type="InterPro" id="IPR011110">
    <property type="entry name" value="Reg_prop"/>
</dbReference>
<organism evidence="10 11">
    <name type="scientific">Luteitalea pratensis</name>
    <dbReference type="NCBI Taxonomy" id="1855912"/>
    <lineage>
        <taxon>Bacteria</taxon>
        <taxon>Pseudomonadati</taxon>
        <taxon>Acidobacteriota</taxon>
        <taxon>Vicinamibacteria</taxon>
        <taxon>Vicinamibacterales</taxon>
        <taxon>Vicinamibacteraceae</taxon>
        <taxon>Luteitalea</taxon>
    </lineage>
</organism>
<evidence type="ECO:0000313" key="10">
    <source>
        <dbReference type="EMBL" id="AMY11431.1"/>
    </source>
</evidence>
<gene>
    <name evidence="10" type="ORF">LuPra_04681</name>
</gene>
<dbReference type="Pfam" id="PF07494">
    <property type="entry name" value="Reg_prop"/>
    <property type="match status" value="3"/>
</dbReference>
<keyword evidence="6" id="KW-0812">Transmembrane</keyword>
<dbReference type="InterPro" id="IPR036097">
    <property type="entry name" value="HisK_dim/P_sf"/>
</dbReference>